<dbReference type="PANTHER" id="PTHR47738">
    <property type="entry name" value="PTS SYSTEM FRUCTOSE-LIKE EIIA COMPONENT-RELATED"/>
    <property type="match status" value="1"/>
</dbReference>
<dbReference type="Gene3D" id="3.40.930.10">
    <property type="entry name" value="Mannitol-specific EII, Chain A"/>
    <property type="match status" value="1"/>
</dbReference>
<dbReference type="GO" id="GO:0016740">
    <property type="term" value="F:transferase activity"/>
    <property type="evidence" value="ECO:0007669"/>
    <property type="project" value="UniProtKB-KW"/>
</dbReference>
<name>A0A0S2F830_LYSAN</name>
<protein>
    <submittedName>
        <fullName evidence="2">Phosphoenolpyruvate-dependent sugar phosphotransferase system, EIIA 2 family protein</fullName>
    </submittedName>
</protein>
<dbReference type="eggNOG" id="COG1762">
    <property type="taxonomic scope" value="Bacteria"/>
</dbReference>
<keyword evidence="3" id="KW-1185">Reference proteome</keyword>
<dbReference type="Proteomes" id="UP000060787">
    <property type="component" value="Chromosome"/>
</dbReference>
<dbReference type="AlphaFoldDB" id="A0A0S2F830"/>
<dbReference type="GO" id="GO:0030295">
    <property type="term" value="F:protein kinase activator activity"/>
    <property type="evidence" value="ECO:0007669"/>
    <property type="project" value="TreeGrafter"/>
</dbReference>
<feature type="domain" description="PTS EIIA type-2" evidence="1">
    <location>
        <begin position="5"/>
        <end position="149"/>
    </location>
</feature>
<dbReference type="EMBL" id="CP011129">
    <property type="protein sequence ID" value="ALN79720.1"/>
    <property type="molecule type" value="Genomic_DNA"/>
</dbReference>
<dbReference type="PROSITE" id="PS51094">
    <property type="entry name" value="PTS_EIIA_TYPE_2"/>
    <property type="match status" value="1"/>
</dbReference>
<dbReference type="RefSeq" id="WP_057917241.1">
    <property type="nucleotide sequence ID" value="NZ_CP011129.1"/>
</dbReference>
<evidence type="ECO:0000313" key="2">
    <source>
        <dbReference type="EMBL" id="ALN79720.1"/>
    </source>
</evidence>
<accession>A0A0S2F830</accession>
<gene>
    <name evidence="2" type="ORF">LA76x_1564</name>
</gene>
<sequence>MPLYELLSAERVAIMVEPGDRNTVLDVAARMLCDGNASTAFALRASLGERERLASTAIGHGVAIPHARTPLFENSRGAFLRLAQPIDFGAIDGHPVDLVLAMAIPEHHVQQHLQLLAELAERFADNGFLDRLRTAPNVAELSYRLLDHVRRSAA</sequence>
<keyword evidence="2" id="KW-0670">Pyruvate</keyword>
<dbReference type="SUPFAM" id="SSF55804">
    <property type="entry name" value="Phoshotransferase/anion transport protein"/>
    <property type="match status" value="1"/>
</dbReference>
<dbReference type="PANTHER" id="PTHR47738:SF1">
    <property type="entry name" value="NITROGEN REGULATORY PROTEIN"/>
    <property type="match status" value="1"/>
</dbReference>
<dbReference type="InterPro" id="IPR016152">
    <property type="entry name" value="PTrfase/Anion_transptr"/>
</dbReference>
<dbReference type="STRING" id="84531.LA76x_1564"/>
<organism evidence="2 3">
    <name type="scientific">Lysobacter antibioticus</name>
    <dbReference type="NCBI Taxonomy" id="84531"/>
    <lineage>
        <taxon>Bacteria</taxon>
        <taxon>Pseudomonadati</taxon>
        <taxon>Pseudomonadota</taxon>
        <taxon>Gammaproteobacteria</taxon>
        <taxon>Lysobacterales</taxon>
        <taxon>Lysobacteraceae</taxon>
        <taxon>Lysobacter</taxon>
    </lineage>
</organism>
<keyword evidence="2" id="KW-0808">Transferase</keyword>
<dbReference type="InterPro" id="IPR002178">
    <property type="entry name" value="PTS_EIIA_type-2_dom"/>
</dbReference>
<dbReference type="Pfam" id="PF00359">
    <property type="entry name" value="PTS_EIIA_2"/>
    <property type="match status" value="1"/>
</dbReference>
<dbReference type="CDD" id="cd00211">
    <property type="entry name" value="PTS_IIA_fru"/>
    <property type="match status" value="1"/>
</dbReference>
<dbReference type="KEGG" id="lab:LA76x_1564"/>
<dbReference type="PATRIC" id="fig|84531.8.peg.1593"/>
<dbReference type="PROSITE" id="PS00372">
    <property type="entry name" value="PTS_EIIA_TYPE_2_HIS"/>
    <property type="match status" value="1"/>
</dbReference>
<evidence type="ECO:0000313" key="3">
    <source>
        <dbReference type="Proteomes" id="UP000060787"/>
    </source>
</evidence>
<evidence type="ECO:0000259" key="1">
    <source>
        <dbReference type="PROSITE" id="PS51094"/>
    </source>
</evidence>
<proteinExistence type="predicted"/>
<reference evidence="2 3" key="1">
    <citation type="journal article" date="2015" name="BMC Genomics">
        <title>Comparative genomics and metabolic profiling of the genus Lysobacter.</title>
        <authorList>
            <person name="de Bruijn I."/>
            <person name="Cheng X."/>
            <person name="de Jager V."/>
            <person name="Exposito R.G."/>
            <person name="Watrous J."/>
            <person name="Patel N."/>
            <person name="Postma J."/>
            <person name="Dorrestein P.C."/>
            <person name="Kobayashi D."/>
            <person name="Raaijmakers J.M."/>
        </authorList>
    </citation>
    <scope>NUCLEOTIDE SEQUENCE [LARGE SCALE GENOMIC DNA]</scope>
    <source>
        <strain evidence="2 3">76</strain>
    </source>
</reference>
<dbReference type="InterPro" id="IPR051541">
    <property type="entry name" value="PTS_SugarTrans_NitroReg"/>
</dbReference>